<dbReference type="Gene3D" id="1.25.40.10">
    <property type="entry name" value="Tetratricopeptide repeat domain"/>
    <property type="match status" value="1"/>
</dbReference>
<sequence length="288" mass="31974">MSTQQSQDQQQGTVGKWVDFLKEPKNAAIIGGIALASIAGYVYFSKKEQPKTPEPVLKEVVVVKQPKVADEVVIVGDGGLTANELPPLIEDPVYEVTDSEAERQAIIVKIIEEGDLLLEGGDFSGALQCYATAVKLGCVDFNLLYKIQFCQNTLDPNPKEETELERLSNEGMMALAVGENQKAYDAFKRCVDLEPQNGQLRYFIGVTASNLEKFQEAHDQLEQAGFLEPQLLDDGNYNYALGMTLIGMKRYDDGIEYLRICRVKPGVYTLEDIESDIELAHAKKQESK</sequence>
<evidence type="ECO:0000256" key="2">
    <source>
        <dbReference type="SAM" id="Phobius"/>
    </source>
</evidence>
<organism evidence="3 4">
    <name type="scientific">Acrasis kona</name>
    <dbReference type="NCBI Taxonomy" id="1008807"/>
    <lineage>
        <taxon>Eukaryota</taxon>
        <taxon>Discoba</taxon>
        <taxon>Heterolobosea</taxon>
        <taxon>Tetramitia</taxon>
        <taxon>Eutetramitia</taxon>
        <taxon>Acrasidae</taxon>
        <taxon>Acrasis</taxon>
    </lineage>
</organism>
<keyword evidence="1" id="KW-0802">TPR repeat</keyword>
<accession>A0AAW2YLS2</accession>
<keyword evidence="4" id="KW-1185">Reference proteome</keyword>
<dbReference type="EMBL" id="JAOPGA020000323">
    <property type="protein sequence ID" value="KAL0478175.1"/>
    <property type="molecule type" value="Genomic_DNA"/>
</dbReference>
<dbReference type="GO" id="GO:0008168">
    <property type="term" value="F:methyltransferase activity"/>
    <property type="evidence" value="ECO:0007669"/>
    <property type="project" value="UniProtKB-KW"/>
</dbReference>
<comment type="caution">
    <text evidence="3">The sequence shown here is derived from an EMBL/GenBank/DDBJ whole genome shotgun (WGS) entry which is preliminary data.</text>
</comment>
<feature type="repeat" description="TPR" evidence="1">
    <location>
        <begin position="164"/>
        <end position="197"/>
    </location>
</feature>
<dbReference type="AlphaFoldDB" id="A0AAW2YLS2"/>
<keyword evidence="2" id="KW-0472">Membrane</keyword>
<feature type="transmembrane region" description="Helical" evidence="2">
    <location>
        <begin position="27"/>
        <end position="44"/>
    </location>
</feature>
<dbReference type="Proteomes" id="UP001431209">
    <property type="component" value="Unassembled WGS sequence"/>
</dbReference>
<proteinExistence type="predicted"/>
<keyword evidence="3" id="KW-0489">Methyltransferase</keyword>
<gene>
    <name evidence="3" type="ORF">AKO1_008457</name>
</gene>
<evidence type="ECO:0000313" key="3">
    <source>
        <dbReference type="EMBL" id="KAL0478175.1"/>
    </source>
</evidence>
<keyword evidence="2" id="KW-1133">Transmembrane helix</keyword>
<keyword evidence="3" id="KW-0808">Transferase</keyword>
<protein>
    <submittedName>
        <fullName evidence="3">Protein methyltransferase FrzF</fullName>
    </submittedName>
</protein>
<keyword evidence="2" id="KW-0812">Transmembrane</keyword>
<dbReference type="PROSITE" id="PS50005">
    <property type="entry name" value="TPR"/>
    <property type="match status" value="1"/>
</dbReference>
<reference evidence="3 4" key="1">
    <citation type="submission" date="2024-03" db="EMBL/GenBank/DDBJ databases">
        <title>The Acrasis kona genome and developmental transcriptomes reveal deep origins of eukaryotic multicellular pathways.</title>
        <authorList>
            <person name="Sheikh S."/>
            <person name="Fu C.-J."/>
            <person name="Brown M.W."/>
            <person name="Baldauf S.L."/>
        </authorList>
    </citation>
    <scope>NUCLEOTIDE SEQUENCE [LARGE SCALE GENOMIC DNA]</scope>
    <source>
        <strain evidence="3 4">ATCC MYA-3509</strain>
    </source>
</reference>
<dbReference type="InterPro" id="IPR011990">
    <property type="entry name" value="TPR-like_helical_dom_sf"/>
</dbReference>
<evidence type="ECO:0000256" key="1">
    <source>
        <dbReference type="PROSITE-ProRule" id="PRU00339"/>
    </source>
</evidence>
<dbReference type="SUPFAM" id="SSF48452">
    <property type="entry name" value="TPR-like"/>
    <property type="match status" value="1"/>
</dbReference>
<dbReference type="GO" id="GO:0032259">
    <property type="term" value="P:methylation"/>
    <property type="evidence" value="ECO:0007669"/>
    <property type="project" value="UniProtKB-KW"/>
</dbReference>
<dbReference type="InterPro" id="IPR019734">
    <property type="entry name" value="TPR_rpt"/>
</dbReference>
<name>A0AAW2YLS2_9EUKA</name>
<evidence type="ECO:0000313" key="4">
    <source>
        <dbReference type="Proteomes" id="UP001431209"/>
    </source>
</evidence>